<dbReference type="InterPro" id="IPR013328">
    <property type="entry name" value="6PGD_dom2"/>
</dbReference>
<accession>A0A8W8L253</accession>
<dbReference type="Pfam" id="PF02317">
    <property type="entry name" value="Octopine_DH"/>
    <property type="match status" value="1"/>
</dbReference>
<sequence>MCLHAFEFSESDLGPTPVLFVLCPGCVRLVLKRNSFTIESESVLLKSAMSGKLVVLTCGGGNGAHCLAGLASVRPDIESRVLTMYADEAERWAANLDSGFIITVHNDDGSIKSIKTKPSLVTKDPKKAVPGVDYIFIVVPAFAHAMYFEAIAPYIDDNTVIVGLPGQAGFEFECVNLLGDKAKRCTMVTFESLPWACRLIEFGKNVEILGFKDTLGASLLKGKECNLTKPIIETTQYILGEKPKVRHVQNYIAITLMAKSIVHPPIMYGKWSQWDGKPLSEKPLFYQGLDERQAELLSGVSDECVATAKAIEKKVPGLDMSDVIHVFDWYLNYYSDQITDKSNLMMAMRTNKAYDGLVHPMKEIEPGKYVPDFTYRYMAEDVPEGIVPMKGIAELAGVSTPYLDEVITWCQGKLNKEFLVGNKLTGKDLKDTRAPQKYGYNKLEDLFTGSFEVTPR</sequence>
<feature type="domain" description="Opine dehydrogenase" evidence="1">
    <location>
        <begin position="248"/>
        <end position="412"/>
    </location>
</feature>
<reference evidence="2" key="1">
    <citation type="submission" date="2022-08" db="UniProtKB">
        <authorList>
            <consortium name="EnsemblMetazoa"/>
        </authorList>
    </citation>
    <scope>IDENTIFICATION</scope>
    <source>
        <strain evidence="2">05x7-T-G4-1.051#20</strain>
    </source>
</reference>
<dbReference type="InterPro" id="IPR051729">
    <property type="entry name" value="Opine/Lysopine_DH"/>
</dbReference>
<dbReference type="SUPFAM" id="SSF48179">
    <property type="entry name" value="6-phosphogluconate dehydrogenase C-terminal domain-like"/>
    <property type="match status" value="1"/>
</dbReference>
<dbReference type="PANTHER" id="PTHR38015">
    <property type="entry name" value="BLR6086 PROTEIN"/>
    <property type="match status" value="1"/>
</dbReference>
<dbReference type="InterPro" id="IPR003421">
    <property type="entry name" value="Opine_DH"/>
</dbReference>
<dbReference type="InterPro" id="IPR036291">
    <property type="entry name" value="NAD(P)-bd_dom_sf"/>
</dbReference>
<dbReference type="Gene3D" id="3.40.50.720">
    <property type="entry name" value="NAD(P)-binding Rossmann-like Domain"/>
    <property type="match status" value="1"/>
</dbReference>
<evidence type="ECO:0000313" key="2">
    <source>
        <dbReference type="EnsemblMetazoa" id="G2602.12:cds"/>
    </source>
</evidence>
<protein>
    <recommendedName>
        <fullName evidence="1">Opine dehydrogenase domain-containing protein</fullName>
    </recommendedName>
</protein>
<keyword evidence="3" id="KW-1185">Reference proteome</keyword>
<dbReference type="GO" id="GO:0016491">
    <property type="term" value="F:oxidoreductase activity"/>
    <property type="evidence" value="ECO:0007669"/>
    <property type="project" value="InterPro"/>
</dbReference>
<evidence type="ECO:0000259" key="1">
    <source>
        <dbReference type="Pfam" id="PF02317"/>
    </source>
</evidence>
<dbReference type="PANTHER" id="PTHR38015:SF1">
    <property type="entry name" value="OPINE DEHYDROGENASE DOMAIN-CONTAINING PROTEIN"/>
    <property type="match status" value="1"/>
</dbReference>
<dbReference type="Proteomes" id="UP000005408">
    <property type="component" value="Unassembled WGS sequence"/>
</dbReference>
<dbReference type="AlphaFoldDB" id="A0A8W8L253"/>
<name>A0A8W8L253_MAGGI</name>
<evidence type="ECO:0000313" key="3">
    <source>
        <dbReference type="Proteomes" id="UP000005408"/>
    </source>
</evidence>
<organism evidence="2 3">
    <name type="scientific">Magallana gigas</name>
    <name type="common">Pacific oyster</name>
    <name type="synonym">Crassostrea gigas</name>
    <dbReference type="NCBI Taxonomy" id="29159"/>
    <lineage>
        <taxon>Eukaryota</taxon>
        <taxon>Metazoa</taxon>
        <taxon>Spiralia</taxon>
        <taxon>Lophotrochozoa</taxon>
        <taxon>Mollusca</taxon>
        <taxon>Bivalvia</taxon>
        <taxon>Autobranchia</taxon>
        <taxon>Pteriomorphia</taxon>
        <taxon>Ostreida</taxon>
        <taxon>Ostreoidea</taxon>
        <taxon>Ostreidae</taxon>
        <taxon>Magallana</taxon>
    </lineage>
</organism>
<dbReference type="Gene3D" id="1.10.1040.10">
    <property type="entry name" value="N-(1-d-carboxylethyl)-l-norvaline Dehydrogenase, domain 2"/>
    <property type="match status" value="1"/>
</dbReference>
<dbReference type="SUPFAM" id="SSF51735">
    <property type="entry name" value="NAD(P)-binding Rossmann-fold domains"/>
    <property type="match status" value="1"/>
</dbReference>
<dbReference type="EnsemblMetazoa" id="G2602.12">
    <property type="protein sequence ID" value="G2602.12:cds"/>
    <property type="gene ID" value="G2602"/>
</dbReference>
<proteinExistence type="predicted"/>
<dbReference type="InterPro" id="IPR008927">
    <property type="entry name" value="6-PGluconate_DH-like_C_sf"/>
</dbReference>